<sequence length="91" mass="10338">MKINQLKTVNVEAKEIRLHLKVSDRFTAFIHDQDGEQLGGQDGGYVPDFMPQQHYGDYVILNIDLDTGMVTNWRKPTAEQIEAFIAGDTDQ</sequence>
<accession>A0ABU7V271</accession>
<organism evidence="1 2">
    <name type="scientific">Aquilutibacter rugosus</name>
    <dbReference type="NCBI Taxonomy" id="3115820"/>
    <lineage>
        <taxon>Bacteria</taxon>
        <taxon>Pseudomonadati</taxon>
        <taxon>Pseudomonadota</taxon>
        <taxon>Gammaproteobacteria</taxon>
        <taxon>Lysobacterales</taxon>
        <taxon>Lysobacteraceae</taxon>
        <taxon>Aquilutibacter</taxon>
    </lineage>
</organism>
<evidence type="ECO:0000313" key="2">
    <source>
        <dbReference type="Proteomes" id="UP001356170"/>
    </source>
</evidence>
<protein>
    <recommendedName>
        <fullName evidence="3">DUF2442 domain-containing protein</fullName>
    </recommendedName>
</protein>
<dbReference type="EMBL" id="JAZHBO010000002">
    <property type="protein sequence ID" value="MEF2156440.1"/>
    <property type="molecule type" value="Genomic_DNA"/>
</dbReference>
<keyword evidence="2" id="KW-1185">Reference proteome</keyword>
<dbReference type="Proteomes" id="UP001356170">
    <property type="component" value="Unassembled WGS sequence"/>
</dbReference>
<reference evidence="1 2" key="1">
    <citation type="submission" date="2024-01" db="EMBL/GenBank/DDBJ databases">
        <title>Novel species of the genus Luteimonas isolated from rivers.</title>
        <authorList>
            <person name="Lu H."/>
        </authorList>
    </citation>
    <scope>NUCLEOTIDE SEQUENCE [LARGE SCALE GENOMIC DNA]</scope>
    <source>
        <strain evidence="1 2">FXH3W</strain>
    </source>
</reference>
<proteinExistence type="predicted"/>
<dbReference type="RefSeq" id="WP_331704231.1">
    <property type="nucleotide sequence ID" value="NZ_JAZHBO010000002.1"/>
</dbReference>
<gene>
    <name evidence="1" type="ORF">V3390_09425</name>
</gene>
<name>A0ABU7V271_9GAMM</name>
<evidence type="ECO:0008006" key="3">
    <source>
        <dbReference type="Google" id="ProtNLM"/>
    </source>
</evidence>
<comment type="caution">
    <text evidence="1">The sequence shown here is derived from an EMBL/GenBank/DDBJ whole genome shotgun (WGS) entry which is preliminary data.</text>
</comment>
<evidence type="ECO:0000313" key="1">
    <source>
        <dbReference type="EMBL" id="MEF2156440.1"/>
    </source>
</evidence>